<dbReference type="Proteomes" id="UP001549031">
    <property type="component" value="Unassembled WGS sequence"/>
</dbReference>
<name>A0ABV2HEC8_9HYPH</name>
<evidence type="ECO:0000256" key="1">
    <source>
        <dbReference type="SAM" id="Phobius"/>
    </source>
</evidence>
<comment type="caution">
    <text evidence="2">The sequence shown here is derived from an EMBL/GenBank/DDBJ whole genome shotgun (WGS) entry which is preliminary data.</text>
</comment>
<proteinExistence type="predicted"/>
<evidence type="ECO:0000313" key="3">
    <source>
        <dbReference type="Proteomes" id="UP001549031"/>
    </source>
</evidence>
<evidence type="ECO:0000313" key="2">
    <source>
        <dbReference type="EMBL" id="MET3588900.1"/>
    </source>
</evidence>
<reference evidence="2 3" key="1">
    <citation type="submission" date="2024-06" db="EMBL/GenBank/DDBJ databases">
        <title>Genomic Encyclopedia of Type Strains, Phase IV (KMG-IV): sequencing the most valuable type-strain genomes for metagenomic binning, comparative biology and taxonomic classification.</title>
        <authorList>
            <person name="Goeker M."/>
        </authorList>
    </citation>
    <scope>NUCLEOTIDE SEQUENCE [LARGE SCALE GENOMIC DNA]</scope>
    <source>
        <strain evidence="2 3">DSM 105042</strain>
    </source>
</reference>
<dbReference type="EMBL" id="JBEPLJ010000044">
    <property type="protein sequence ID" value="MET3588900.1"/>
    <property type="molecule type" value="Genomic_DNA"/>
</dbReference>
<organism evidence="2 3">
    <name type="scientific">Pseudorhizobium tarimense</name>
    <dbReference type="NCBI Taxonomy" id="1079109"/>
    <lineage>
        <taxon>Bacteria</taxon>
        <taxon>Pseudomonadati</taxon>
        <taxon>Pseudomonadota</taxon>
        <taxon>Alphaproteobacteria</taxon>
        <taxon>Hyphomicrobiales</taxon>
        <taxon>Rhizobiaceae</taxon>
        <taxon>Rhizobium/Agrobacterium group</taxon>
        <taxon>Pseudorhizobium</taxon>
    </lineage>
</organism>
<keyword evidence="3" id="KW-1185">Reference proteome</keyword>
<sequence>MDKTRIKIAPAAQEPALWAHVAVSAITWVTIVSLGLGFTLALMTAVLANQAALHRQFCYEIDYLTPLLDGIPGLSQYLAPPNLRQSSVVP</sequence>
<keyword evidence="1" id="KW-0472">Membrane</keyword>
<feature type="transmembrane region" description="Helical" evidence="1">
    <location>
        <begin position="25"/>
        <end position="47"/>
    </location>
</feature>
<keyword evidence="1" id="KW-0812">Transmembrane</keyword>
<protein>
    <submittedName>
        <fullName evidence="2">Uncharacterized protein</fullName>
    </submittedName>
</protein>
<accession>A0ABV2HEC8</accession>
<keyword evidence="1" id="KW-1133">Transmembrane helix</keyword>
<gene>
    <name evidence="2" type="ORF">ABID21_005040</name>
</gene>